<evidence type="ECO:0000256" key="6">
    <source>
        <dbReference type="SAM" id="Phobius"/>
    </source>
</evidence>
<keyword evidence="3 6" id="KW-1133">Transmembrane helix</keyword>
<sequence length="461" mass="47328">MKRREYLSSSSVFHFASGPFLTCRPLSLFSLQDTPTSTRNTSVAPTSTSDSETETSTSTSTRTTTSTRTSTTTTTRSTSTFTPTPTTIFTTTAIVTPTIIIISPSFSPTTITTTSTVLITGSTVSTPTSTSQSNNGGFFDNKGAVGGVFAVVGIVAALLIAGLIWLCLRRRRQKQMDADVMAAASAAAAHNRTPFDYDDDDDPEMIEGPNSYPPRVPTPGAQTAYNAGTIGSSYNYAPEGYEPSHFSAGTGPGYAGMGAFGPTAAAAGAGAGAGAFGAYYAGQAHDGASNDPYAQYAQQHPDQHGRQASYGGQPWGAPAGSGGSPPSGSPPMDPNHMPNPYANLSPGAGHSPPLAPSSHDGTAGVGAALVGAGATSASSHQYLHSGPVGASNDTDPTAMGHHADAAPAAPPKDAVGQHEDGLEDDDEPTGRPDPRFMMNQEHTGSQASLRDDQDYSRRLGL</sequence>
<feature type="compositionally biased region" description="Low complexity" evidence="5">
    <location>
        <begin position="45"/>
        <end position="82"/>
    </location>
</feature>
<keyword evidence="2 6" id="KW-0812">Transmembrane</keyword>
<accession>A0A177TX28</accession>
<evidence type="ECO:0000256" key="5">
    <source>
        <dbReference type="SAM" id="MobiDB-lite"/>
    </source>
</evidence>
<evidence type="ECO:0000256" key="2">
    <source>
        <dbReference type="ARBA" id="ARBA00022692"/>
    </source>
</evidence>
<dbReference type="InterPro" id="IPR051694">
    <property type="entry name" value="Immunoregulatory_rcpt-like"/>
</dbReference>
<evidence type="ECO:0000313" key="8">
    <source>
        <dbReference type="Proteomes" id="UP000077521"/>
    </source>
</evidence>
<dbReference type="EMBL" id="LWDF02000064">
    <property type="protein sequence ID" value="KAE8258595.1"/>
    <property type="molecule type" value="Genomic_DNA"/>
</dbReference>
<dbReference type="Proteomes" id="UP000077521">
    <property type="component" value="Unassembled WGS sequence"/>
</dbReference>
<dbReference type="GO" id="GO:0071944">
    <property type="term" value="C:cell periphery"/>
    <property type="evidence" value="ECO:0007669"/>
    <property type="project" value="UniProtKB-ARBA"/>
</dbReference>
<dbReference type="AlphaFoldDB" id="A0A177TX28"/>
<gene>
    <name evidence="7" type="ORF">A4X13_0g1580</name>
</gene>
<evidence type="ECO:0000313" key="7">
    <source>
        <dbReference type="EMBL" id="KAE8258595.1"/>
    </source>
</evidence>
<feature type="compositionally biased region" description="Polar residues" evidence="5">
    <location>
        <begin position="34"/>
        <end position="44"/>
    </location>
</feature>
<feature type="compositionally biased region" description="Low complexity" evidence="5">
    <location>
        <begin position="405"/>
        <end position="414"/>
    </location>
</feature>
<dbReference type="PANTHER" id="PTHR15549">
    <property type="entry name" value="PAIRED IMMUNOGLOBULIN-LIKE TYPE 2 RECEPTOR"/>
    <property type="match status" value="1"/>
</dbReference>
<reference evidence="7" key="2">
    <citation type="journal article" date="2019" name="IMA Fungus">
        <title>Genome sequencing and comparison of five Tilletia species to identify candidate genes for the detection of regulated species infecting wheat.</title>
        <authorList>
            <person name="Nguyen H.D.T."/>
            <person name="Sultana T."/>
            <person name="Kesanakurti P."/>
            <person name="Hambleton S."/>
        </authorList>
    </citation>
    <scope>NUCLEOTIDE SEQUENCE</scope>
    <source>
        <strain evidence="7">DAOMC 236416</strain>
    </source>
</reference>
<feature type="region of interest" description="Disordered" evidence="5">
    <location>
        <begin position="374"/>
        <end position="461"/>
    </location>
</feature>
<dbReference type="GO" id="GO:0016020">
    <property type="term" value="C:membrane"/>
    <property type="evidence" value="ECO:0007669"/>
    <property type="project" value="UniProtKB-SubCell"/>
</dbReference>
<proteinExistence type="predicted"/>
<reference evidence="7" key="1">
    <citation type="submission" date="2016-04" db="EMBL/GenBank/DDBJ databases">
        <authorList>
            <person name="Nguyen H.D."/>
            <person name="Samba Siva P."/>
            <person name="Cullis J."/>
            <person name="Levesque C.A."/>
            <person name="Hambleton S."/>
        </authorList>
    </citation>
    <scope>NUCLEOTIDE SEQUENCE</scope>
    <source>
        <strain evidence="7">DAOMC 236416</strain>
    </source>
</reference>
<evidence type="ECO:0000256" key="3">
    <source>
        <dbReference type="ARBA" id="ARBA00022989"/>
    </source>
</evidence>
<dbReference type="CDD" id="cd12087">
    <property type="entry name" value="TM_EGFR-like"/>
    <property type="match status" value="1"/>
</dbReference>
<feature type="region of interest" description="Disordered" evidence="5">
    <location>
        <begin position="290"/>
        <end position="362"/>
    </location>
</feature>
<evidence type="ECO:0000256" key="4">
    <source>
        <dbReference type="ARBA" id="ARBA00023136"/>
    </source>
</evidence>
<name>A0A177TX28_9BASI</name>
<feature type="transmembrane region" description="Helical" evidence="6">
    <location>
        <begin position="144"/>
        <end position="168"/>
    </location>
</feature>
<organism evidence="7 8">
    <name type="scientific">Tilletia indica</name>
    <dbReference type="NCBI Taxonomy" id="43049"/>
    <lineage>
        <taxon>Eukaryota</taxon>
        <taxon>Fungi</taxon>
        <taxon>Dikarya</taxon>
        <taxon>Basidiomycota</taxon>
        <taxon>Ustilaginomycotina</taxon>
        <taxon>Exobasidiomycetes</taxon>
        <taxon>Tilletiales</taxon>
        <taxon>Tilletiaceae</taxon>
        <taxon>Tilletia</taxon>
    </lineage>
</organism>
<keyword evidence="8" id="KW-1185">Reference proteome</keyword>
<comment type="subcellular location">
    <subcellularLocation>
        <location evidence="1">Membrane</location>
        <topology evidence="1">Single-pass membrane protein</topology>
    </subcellularLocation>
</comment>
<feature type="compositionally biased region" description="Basic and acidic residues" evidence="5">
    <location>
        <begin position="449"/>
        <end position="461"/>
    </location>
</feature>
<keyword evidence="4 6" id="KW-0472">Membrane</keyword>
<comment type="caution">
    <text evidence="7">The sequence shown here is derived from an EMBL/GenBank/DDBJ whole genome shotgun (WGS) entry which is preliminary data.</text>
</comment>
<protein>
    <submittedName>
        <fullName evidence="7">Uncharacterized protein</fullName>
    </submittedName>
</protein>
<feature type="region of interest" description="Disordered" evidence="5">
    <location>
        <begin position="34"/>
        <end position="82"/>
    </location>
</feature>
<evidence type="ECO:0000256" key="1">
    <source>
        <dbReference type="ARBA" id="ARBA00004167"/>
    </source>
</evidence>